<dbReference type="CDD" id="cd17256">
    <property type="entry name" value="RMtype1_S_EcoJA65PI-TRD1-CR1_like"/>
    <property type="match status" value="1"/>
</dbReference>
<keyword evidence="2" id="KW-0680">Restriction system</keyword>
<feature type="compositionally biased region" description="Basic residues" evidence="4">
    <location>
        <begin position="455"/>
        <end position="464"/>
    </location>
</feature>
<dbReference type="EMBL" id="LT963352">
    <property type="protein sequence ID" value="SOR79075.1"/>
    <property type="molecule type" value="Genomic_DNA"/>
</dbReference>
<dbReference type="Pfam" id="PF01420">
    <property type="entry name" value="Methylase_S"/>
    <property type="match status" value="1"/>
</dbReference>
<dbReference type="GO" id="GO:0009307">
    <property type="term" value="P:DNA restriction-modification system"/>
    <property type="evidence" value="ECO:0007669"/>
    <property type="project" value="UniProtKB-KW"/>
</dbReference>
<dbReference type="PANTHER" id="PTHR30408">
    <property type="entry name" value="TYPE-1 RESTRICTION ENZYME ECOKI SPECIFICITY PROTEIN"/>
    <property type="match status" value="1"/>
</dbReference>
<dbReference type="InterPro" id="IPR000055">
    <property type="entry name" value="Restrct_endonuc_typeI_TRD"/>
</dbReference>
<dbReference type="Proteomes" id="UP000235464">
    <property type="component" value="Chromosome I"/>
</dbReference>
<dbReference type="PANTHER" id="PTHR30408:SF12">
    <property type="entry name" value="TYPE I RESTRICTION ENZYME MJAVIII SPECIFICITY SUBUNIT"/>
    <property type="match status" value="1"/>
</dbReference>
<evidence type="ECO:0000313" key="7">
    <source>
        <dbReference type="Proteomes" id="UP000235464"/>
    </source>
</evidence>
<protein>
    <submittedName>
        <fullName evidence="6">EcoKI restriction-modification system protein HsdS</fullName>
    </submittedName>
</protein>
<dbReference type="OrthoDB" id="3197085at2"/>
<dbReference type="AlphaFoldDB" id="A0A2N9B6W3"/>
<feature type="domain" description="Type I restriction modification DNA specificity" evidence="5">
    <location>
        <begin position="70"/>
        <end position="186"/>
    </location>
</feature>
<dbReference type="SUPFAM" id="SSF116734">
    <property type="entry name" value="DNA methylase specificity domain"/>
    <property type="match status" value="2"/>
</dbReference>
<dbReference type="CDD" id="cd17253">
    <property type="entry name" value="RMtype1_S_Eco933I-TRD2-CR2_like"/>
    <property type="match status" value="1"/>
</dbReference>
<evidence type="ECO:0000313" key="6">
    <source>
        <dbReference type="EMBL" id="SOR79075.1"/>
    </source>
</evidence>
<evidence type="ECO:0000256" key="2">
    <source>
        <dbReference type="ARBA" id="ARBA00022747"/>
    </source>
</evidence>
<comment type="similarity">
    <text evidence="1">Belongs to the type-I restriction system S methylase family.</text>
</comment>
<reference evidence="7" key="1">
    <citation type="submission" date="2017-11" db="EMBL/GenBank/DDBJ databases">
        <authorList>
            <person name="Wibberg D."/>
        </authorList>
    </citation>
    <scope>NUCLEOTIDE SEQUENCE [LARGE SCALE GENOMIC DNA]</scope>
</reference>
<dbReference type="InterPro" id="IPR052021">
    <property type="entry name" value="Type-I_RS_S_subunit"/>
</dbReference>
<evidence type="ECO:0000256" key="3">
    <source>
        <dbReference type="ARBA" id="ARBA00023125"/>
    </source>
</evidence>
<proteinExistence type="inferred from homology"/>
<dbReference type="RefSeq" id="WP_078602834.1">
    <property type="nucleotide sequence ID" value="NZ_LT962942.1"/>
</dbReference>
<feature type="compositionally biased region" description="Basic and acidic residues" evidence="4">
    <location>
        <begin position="444"/>
        <end position="454"/>
    </location>
</feature>
<feature type="region of interest" description="Disordered" evidence="4">
    <location>
        <begin position="427"/>
        <end position="467"/>
    </location>
</feature>
<evidence type="ECO:0000256" key="1">
    <source>
        <dbReference type="ARBA" id="ARBA00010923"/>
    </source>
</evidence>
<dbReference type="REBASE" id="228869">
    <property type="entry name" value="S.Sch3882WORFEP"/>
</dbReference>
<gene>
    <name evidence="6" type="ORF">SCNRRL3882_2538</name>
</gene>
<organism evidence="6 7">
    <name type="scientific">Streptomyces chartreusis NRRL 3882</name>
    <dbReference type="NCBI Taxonomy" id="1079985"/>
    <lineage>
        <taxon>Bacteria</taxon>
        <taxon>Bacillati</taxon>
        <taxon>Actinomycetota</taxon>
        <taxon>Actinomycetes</taxon>
        <taxon>Kitasatosporales</taxon>
        <taxon>Streptomycetaceae</taxon>
        <taxon>Streptomyces</taxon>
    </lineage>
</organism>
<feature type="compositionally biased region" description="Polar residues" evidence="4">
    <location>
        <begin position="431"/>
        <end position="442"/>
    </location>
</feature>
<dbReference type="Gene3D" id="3.90.220.20">
    <property type="entry name" value="DNA methylase specificity domains"/>
    <property type="match status" value="2"/>
</dbReference>
<accession>A0A2N9B6W3</accession>
<sequence length="537" mass="59688">MIDNLSFPRDWSTCLVSDAGEAIVGQQRTPAAASGPDIRPYLRVANVFDDRLDLEELATMSFAPEARLRYRLQAGDVLLCEGQSRELVGRCALFNGEVEELYFQNHVIRFRPHEEVHPDFALLVFRAYQHSGVFSALARGTTNIVNLGLKRFRNLPFPVPPLEVQREIAERAREVQDLVDLTTDALQKAVPIISDLPRKVRDRIILGDRRLDPDATTELVEGEWRKASEVVDARAPIVYGILQPGPDITDEDGVPYIRGQDLRDGEILEDQLRRTSPEIAQKYERSALRPGDVLLGIIRHTRVAIVPQELDGAQITQGTARLRPAAAIDSSFLAHWLASGAAQAWLRGRMRGINMPGLNLADVRQLPVPIFSVEKQRELVTLLDDAISELDLLREKVQRGLERAAAIERALTSSLAYGTLAEEISREHTGTRTSADLVSSLQAKEGKGSQESRKKTVPAKKRASARAGVKVPPSRDRLIDALRAAGAMATPEELYASLALTEEDIDEFYFLLRDLEKNGLVQVHRPDDTAVFLEVSS</sequence>
<keyword evidence="7" id="KW-1185">Reference proteome</keyword>
<dbReference type="GO" id="GO:0003677">
    <property type="term" value="F:DNA binding"/>
    <property type="evidence" value="ECO:0007669"/>
    <property type="project" value="UniProtKB-KW"/>
</dbReference>
<name>A0A2N9B6W3_STRCX</name>
<dbReference type="InterPro" id="IPR044946">
    <property type="entry name" value="Restrct_endonuc_typeI_TRD_sf"/>
</dbReference>
<keyword evidence="3" id="KW-0238">DNA-binding</keyword>
<evidence type="ECO:0000256" key="4">
    <source>
        <dbReference type="SAM" id="MobiDB-lite"/>
    </source>
</evidence>
<evidence type="ECO:0000259" key="5">
    <source>
        <dbReference type="Pfam" id="PF01420"/>
    </source>
</evidence>